<protein>
    <submittedName>
        <fullName evidence="1">Uncharacterized protein</fullName>
    </submittedName>
</protein>
<proteinExistence type="predicted"/>
<reference evidence="1 2" key="1">
    <citation type="submission" date="2023-12" db="EMBL/GenBank/DDBJ databases">
        <title>Baltic Sea Cyanobacteria.</title>
        <authorList>
            <person name="Delbaje E."/>
            <person name="Fewer D.P."/>
            <person name="Shishido T.K."/>
        </authorList>
    </citation>
    <scope>NUCLEOTIDE SEQUENCE [LARGE SCALE GENOMIC DNA]</scope>
    <source>
        <strain evidence="1 2">UHCC 0370</strain>
    </source>
</reference>
<evidence type="ECO:0000313" key="2">
    <source>
        <dbReference type="Proteomes" id="UP001301388"/>
    </source>
</evidence>
<evidence type="ECO:0000313" key="1">
    <source>
        <dbReference type="EMBL" id="MEA5480616.1"/>
    </source>
</evidence>
<dbReference type="RefSeq" id="WP_323263572.1">
    <property type="nucleotide sequence ID" value="NZ_JAYGIE010000138.1"/>
</dbReference>
<gene>
    <name evidence="1" type="ORF">VB774_23525</name>
</gene>
<keyword evidence="2" id="KW-1185">Reference proteome</keyword>
<sequence length="53" mass="6233">MSSYRNFYYETDFGVFSAEGAENTKIGFLKARQRRAFKKPIFIMRIADLANYV</sequence>
<organism evidence="1 2">
    <name type="scientific">Pseudanabaena galeata UHCC 0370</name>
    <dbReference type="NCBI Taxonomy" id="3110310"/>
    <lineage>
        <taxon>Bacteria</taxon>
        <taxon>Bacillati</taxon>
        <taxon>Cyanobacteriota</taxon>
        <taxon>Cyanophyceae</taxon>
        <taxon>Pseudanabaenales</taxon>
        <taxon>Pseudanabaenaceae</taxon>
        <taxon>Pseudanabaena</taxon>
    </lineage>
</organism>
<dbReference type="Proteomes" id="UP001301388">
    <property type="component" value="Unassembled WGS sequence"/>
</dbReference>
<dbReference type="EMBL" id="JAYGIE010000138">
    <property type="protein sequence ID" value="MEA5480616.1"/>
    <property type="molecule type" value="Genomic_DNA"/>
</dbReference>
<name>A0ABU5TQN9_9CYAN</name>
<accession>A0ABU5TQN9</accession>
<comment type="caution">
    <text evidence="1">The sequence shown here is derived from an EMBL/GenBank/DDBJ whole genome shotgun (WGS) entry which is preliminary data.</text>
</comment>